<evidence type="ECO:0000256" key="1">
    <source>
        <dbReference type="SAM" id="MobiDB-lite"/>
    </source>
</evidence>
<accession>A0ABV8MYC8</accession>
<evidence type="ECO:0000313" key="4">
    <source>
        <dbReference type="Proteomes" id="UP001595791"/>
    </source>
</evidence>
<evidence type="ECO:0000259" key="2">
    <source>
        <dbReference type="Pfam" id="PF23843"/>
    </source>
</evidence>
<dbReference type="EMBL" id="JBHSBU010000004">
    <property type="protein sequence ID" value="MFC4161945.1"/>
    <property type="molecule type" value="Genomic_DNA"/>
</dbReference>
<feature type="compositionally biased region" description="Basic and acidic residues" evidence="1">
    <location>
        <begin position="51"/>
        <end position="61"/>
    </location>
</feature>
<dbReference type="InterPro" id="IPR055634">
    <property type="entry name" value="DUF7210"/>
</dbReference>
<comment type="caution">
    <text evidence="3">The sequence shown here is derived from an EMBL/GenBank/DDBJ whole genome shotgun (WGS) entry which is preliminary data.</text>
</comment>
<organism evidence="3 4">
    <name type="scientific">Chitinimonas lacunae</name>
    <dbReference type="NCBI Taxonomy" id="1963018"/>
    <lineage>
        <taxon>Bacteria</taxon>
        <taxon>Pseudomonadati</taxon>
        <taxon>Pseudomonadota</taxon>
        <taxon>Betaproteobacteria</taxon>
        <taxon>Neisseriales</taxon>
        <taxon>Chitinibacteraceae</taxon>
        <taxon>Chitinimonas</taxon>
    </lineage>
</organism>
<proteinExistence type="predicted"/>
<feature type="domain" description="DUF7210" evidence="2">
    <location>
        <begin position="1"/>
        <end position="38"/>
    </location>
</feature>
<reference evidence="4" key="1">
    <citation type="journal article" date="2019" name="Int. J. Syst. Evol. Microbiol.">
        <title>The Global Catalogue of Microorganisms (GCM) 10K type strain sequencing project: providing services to taxonomists for standard genome sequencing and annotation.</title>
        <authorList>
            <consortium name="The Broad Institute Genomics Platform"/>
            <consortium name="The Broad Institute Genome Sequencing Center for Infectious Disease"/>
            <person name="Wu L."/>
            <person name="Ma J."/>
        </authorList>
    </citation>
    <scope>NUCLEOTIDE SEQUENCE [LARGE SCALE GENOMIC DNA]</scope>
    <source>
        <strain evidence="4">LMG 29894</strain>
    </source>
</reference>
<dbReference type="Pfam" id="PF23843">
    <property type="entry name" value="DUF7210"/>
    <property type="match status" value="1"/>
</dbReference>
<evidence type="ECO:0000313" key="3">
    <source>
        <dbReference type="EMBL" id="MFC4161945.1"/>
    </source>
</evidence>
<feature type="region of interest" description="Disordered" evidence="1">
    <location>
        <begin position="33"/>
        <end position="61"/>
    </location>
</feature>
<name>A0ABV8MYC8_9NEIS</name>
<feature type="region of interest" description="Disordered" evidence="1">
    <location>
        <begin position="1"/>
        <end position="21"/>
    </location>
</feature>
<dbReference type="Proteomes" id="UP001595791">
    <property type="component" value="Unassembled WGS sequence"/>
</dbReference>
<sequence>MRITLQRPHTHAGQSLSAGTELTLDDDTARWLINQGVATPSPIETPPQRGNKKDRNHAGHE</sequence>
<dbReference type="RefSeq" id="WP_378168639.1">
    <property type="nucleotide sequence ID" value="NZ_JBHSBU010000004.1"/>
</dbReference>
<keyword evidence="4" id="KW-1185">Reference proteome</keyword>
<protein>
    <recommendedName>
        <fullName evidence="2">DUF7210 domain-containing protein</fullName>
    </recommendedName>
</protein>
<gene>
    <name evidence="3" type="ORF">ACFOW7_21655</name>
</gene>